<organism evidence="1">
    <name type="scientific">marine sediment metagenome</name>
    <dbReference type="NCBI Taxonomy" id="412755"/>
    <lineage>
        <taxon>unclassified sequences</taxon>
        <taxon>metagenomes</taxon>
        <taxon>ecological metagenomes</taxon>
    </lineage>
</organism>
<proteinExistence type="predicted"/>
<accession>A0A0F9E4S5</accession>
<dbReference type="EMBL" id="LAZR01026360">
    <property type="protein sequence ID" value="KKL68998.1"/>
    <property type="molecule type" value="Genomic_DNA"/>
</dbReference>
<gene>
    <name evidence="1" type="ORF">LCGC14_2119400</name>
</gene>
<reference evidence="1" key="1">
    <citation type="journal article" date="2015" name="Nature">
        <title>Complex archaea that bridge the gap between prokaryotes and eukaryotes.</title>
        <authorList>
            <person name="Spang A."/>
            <person name="Saw J.H."/>
            <person name="Jorgensen S.L."/>
            <person name="Zaremba-Niedzwiedzka K."/>
            <person name="Martijn J."/>
            <person name="Lind A.E."/>
            <person name="van Eijk R."/>
            <person name="Schleper C."/>
            <person name="Guy L."/>
            <person name="Ettema T.J."/>
        </authorList>
    </citation>
    <scope>NUCLEOTIDE SEQUENCE</scope>
</reference>
<dbReference type="AlphaFoldDB" id="A0A0F9E4S5"/>
<comment type="caution">
    <text evidence="1">The sequence shown here is derived from an EMBL/GenBank/DDBJ whole genome shotgun (WGS) entry which is preliminary data.</text>
</comment>
<evidence type="ECO:0000313" key="1">
    <source>
        <dbReference type="EMBL" id="KKL68998.1"/>
    </source>
</evidence>
<name>A0A0F9E4S5_9ZZZZ</name>
<sequence length="80" mass="8985">MSISTPLQVLGIEVSPKDLMFSKFRKLPVVIEAVKMDRSFTVDSLEGTHQGNPGDYLICGVKGELYLCKPDIFEMTYEEV</sequence>
<protein>
    <submittedName>
        <fullName evidence="1">Uncharacterized protein</fullName>
    </submittedName>
</protein>